<dbReference type="Pfam" id="PF00440">
    <property type="entry name" value="TetR_N"/>
    <property type="match status" value="1"/>
</dbReference>
<evidence type="ECO:0000256" key="4">
    <source>
        <dbReference type="PROSITE-ProRule" id="PRU00335"/>
    </source>
</evidence>
<evidence type="ECO:0000313" key="7">
    <source>
        <dbReference type="Proteomes" id="UP000198976"/>
    </source>
</evidence>
<evidence type="ECO:0000259" key="5">
    <source>
        <dbReference type="PROSITE" id="PS50977"/>
    </source>
</evidence>
<keyword evidence="2 4" id="KW-0238">DNA-binding</keyword>
<evidence type="ECO:0000256" key="2">
    <source>
        <dbReference type="ARBA" id="ARBA00023125"/>
    </source>
</evidence>
<dbReference type="InterPro" id="IPR001647">
    <property type="entry name" value="HTH_TetR"/>
</dbReference>
<dbReference type="RefSeq" id="WP_092648898.1">
    <property type="nucleotide sequence ID" value="NZ_LT629792.1"/>
</dbReference>
<dbReference type="InterPro" id="IPR011075">
    <property type="entry name" value="TetR_C"/>
</dbReference>
<protein>
    <submittedName>
        <fullName evidence="6">DNA-binding transcriptional regulator, AcrR family</fullName>
    </submittedName>
</protein>
<dbReference type="Gene3D" id="1.10.357.10">
    <property type="entry name" value="Tetracycline Repressor, domain 2"/>
    <property type="match status" value="1"/>
</dbReference>
<dbReference type="Pfam" id="PF16925">
    <property type="entry name" value="TetR_C_13"/>
    <property type="match status" value="1"/>
</dbReference>
<sequence length="186" mass="21285">MNSQRRRTRIIAAAVKAIGENGFRHLSMRQLADEIGISHTTLLRYFGSKDGLLQAVLEQREEGERDWRSELIEQRGLLAALPEVLAHNMTMPAIIRLDTTLTLEAIDAEHPAHDFVRQREEDFQESLCIELLREQRVGRLSNDVDVEQLAHEIRALVEGLQLLWLNDPSLDIAETMRDFIQHVTAS</sequence>
<keyword evidence="7" id="KW-1185">Reference proteome</keyword>
<feature type="domain" description="HTH tetR-type" evidence="5">
    <location>
        <begin position="4"/>
        <end position="64"/>
    </location>
</feature>
<dbReference type="SUPFAM" id="SSF46689">
    <property type="entry name" value="Homeodomain-like"/>
    <property type="match status" value="1"/>
</dbReference>
<dbReference type="PRINTS" id="PR00455">
    <property type="entry name" value="HTHTETR"/>
</dbReference>
<dbReference type="InterPro" id="IPR036271">
    <property type="entry name" value="Tet_transcr_reg_TetR-rel_C_sf"/>
</dbReference>
<dbReference type="InterPro" id="IPR050109">
    <property type="entry name" value="HTH-type_TetR-like_transc_reg"/>
</dbReference>
<evidence type="ECO:0000313" key="6">
    <source>
        <dbReference type="EMBL" id="SDU05965.1"/>
    </source>
</evidence>
<keyword evidence="1" id="KW-0805">Transcription regulation</keyword>
<reference evidence="6 7" key="1">
    <citation type="submission" date="2016-10" db="EMBL/GenBank/DDBJ databases">
        <authorList>
            <person name="Varghese N."/>
            <person name="Submissions S."/>
        </authorList>
    </citation>
    <scope>NUCLEOTIDE SEQUENCE [LARGE SCALE GENOMIC DNA]</scope>
    <source>
        <strain evidence="6 7">DSM 9169</strain>
    </source>
</reference>
<dbReference type="InterPro" id="IPR009057">
    <property type="entry name" value="Homeodomain-like_sf"/>
</dbReference>
<gene>
    <name evidence="6" type="ORF">SAMN04489714_1917</name>
</gene>
<dbReference type="PROSITE" id="PS50977">
    <property type="entry name" value="HTH_TETR_2"/>
    <property type="match status" value="1"/>
</dbReference>
<dbReference type="SUPFAM" id="SSF48498">
    <property type="entry name" value="Tetracyclin repressor-like, C-terminal domain"/>
    <property type="match status" value="1"/>
</dbReference>
<dbReference type="GO" id="GO:0003677">
    <property type="term" value="F:DNA binding"/>
    <property type="evidence" value="ECO:0007669"/>
    <property type="project" value="UniProtKB-KW"/>
</dbReference>
<dbReference type="EMBL" id="LT629792">
    <property type="protein sequence ID" value="SDU05965.1"/>
    <property type="molecule type" value="Genomic_DNA"/>
</dbReference>
<dbReference type="Proteomes" id="UP000198976">
    <property type="component" value="Chromosome I"/>
</dbReference>
<dbReference type="PANTHER" id="PTHR30055">
    <property type="entry name" value="HTH-TYPE TRANSCRIPTIONAL REGULATOR RUTR"/>
    <property type="match status" value="1"/>
</dbReference>
<feature type="DNA-binding region" description="H-T-H motif" evidence="4">
    <location>
        <begin position="27"/>
        <end position="46"/>
    </location>
</feature>
<accession>A0ABY0VBG4</accession>
<evidence type="ECO:0000256" key="3">
    <source>
        <dbReference type="ARBA" id="ARBA00023163"/>
    </source>
</evidence>
<keyword evidence="3" id="KW-0804">Transcription</keyword>
<name>A0ABY0VBG4_9ACTO</name>
<evidence type="ECO:0000256" key="1">
    <source>
        <dbReference type="ARBA" id="ARBA00023015"/>
    </source>
</evidence>
<dbReference type="PANTHER" id="PTHR30055:SF234">
    <property type="entry name" value="HTH-TYPE TRANSCRIPTIONAL REGULATOR BETI"/>
    <property type="match status" value="1"/>
</dbReference>
<organism evidence="6 7">
    <name type="scientific">Schaalia radingae</name>
    <dbReference type="NCBI Taxonomy" id="131110"/>
    <lineage>
        <taxon>Bacteria</taxon>
        <taxon>Bacillati</taxon>
        <taxon>Actinomycetota</taxon>
        <taxon>Actinomycetes</taxon>
        <taxon>Actinomycetales</taxon>
        <taxon>Actinomycetaceae</taxon>
        <taxon>Schaalia</taxon>
    </lineage>
</organism>
<proteinExistence type="predicted"/>